<reference evidence="2" key="1">
    <citation type="submission" date="2020-11" db="EMBL/GenBank/DDBJ databases">
        <authorList>
            <person name="Tran Van P."/>
        </authorList>
    </citation>
    <scope>NUCLEOTIDE SEQUENCE</scope>
</reference>
<feature type="region of interest" description="Disordered" evidence="1">
    <location>
        <begin position="1"/>
        <end position="156"/>
    </location>
</feature>
<feature type="compositionally biased region" description="Basic and acidic residues" evidence="1">
    <location>
        <begin position="77"/>
        <end position="89"/>
    </location>
</feature>
<feature type="compositionally biased region" description="Basic and acidic residues" evidence="1">
    <location>
        <begin position="43"/>
        <end position="54"/>
    </location>
</feature>
<dbReference type="AlphaFoldDB" id="A0A7R9KKR8"/>
<feature type="compositionally biased region" description="Polar residues" evidence="1">
    <location>
        <begin position="1"/>
        <end position="11"/>
    </location>
</feature>
<dbReference type="EMBL" id="CAJPIZ010002452">
    <property type="protein sequence ID" value="CAG2105055.1"/>
    <property type="molecule type" value="Genomic_DNA"/>
</dbReference>
<feature type="compositionally biased region" description="Low complexity" evidence="1">
    <location>
        <begin position="31"/>
        <end position="40"/>
    </location>
</feature>
<accession>A0A7R9KKR8</accession>
<evidence type="ECO:0000256" key="1">
    <source>
        <dbReference type="SAM" id="MobiDB-lite"/>
    </source>
</evidence>
<proteinExistence type="predicted"/>
<evidence type="ECO:0000313" key="3">
    <source>
        <dbReference type="Proteomes" id="UP000759131"/>
    </source>
</evidence>
<feature type="compositionally biased region" description="Low complexity" evidence="1">
    <location>
        <begin position="55"/>
        <end position="65"/>
    </location>
</feature>
<sequence length="156" mass="16051">MPATRSRTSTEGADASAETDKKVDDIIESSTDAVDAATAVDPEEVKEAVEKESNSESSDSTSVDSKPVENSENGSNDELKSDANGDNKNGDNNVENGSNKRKSTGGEEGGDAPDSTDITPKKAKLDAEAVADETNGSNNGKAAQQEETPAAVETTA</sequence>
<protein>
    <submittedName>
        <fullName evidence="2">Uncharacterized protein</fullName>
    </submittedName>
</protein>
<name>A0A7R9KKR8_9ACAR</name>
<keyword evidence="3" id="KW-1185">Reference proteome</keyword>
<gene>
    <name evidence="2" type="ORF">OSB1V03_LOCUS5068</name>
</gene>
<dbReference type="Proteomes" id="UP000759131">
    <property type="component" value="Unassembled WGS sequence"/>
</dbReference>
<evidence type="ECO:0000313" key="2">
    <source>
        <dbReference type="EMBL" id="CAD7624625.1"/>
    </source>
</evidence>
<organism evidence="2">
    <name type="scientific">Medioppia subpectinata</name>
    <dbReference type="NCBI Taxonomy" id="1979941"/>
    <lineage>
        <taxon>Eukaryota</taxon>
        <taxon>Metazoa</taxon>
        <taxon>Ecdysozoa</taxon>
        <taxon>Arthropoda</taxon>
        <taxon>Chelicerata</taxon>
        <taxon>Arachnida</taxon>
        <taxon>Acari</taxon>
        <taxon>Acariformes</taxon>
        <taxon>Sarcoptiformes</taxon>
        <taxon>Oribatida</taxon>
        <taxon>Brachypylina</taxon>
        <taxon>Oppioidea</taxon>
        <taxon>Oppiidae</taxon>
        <taxon>Medioppia</taxon>
    </lineage>
</organism>
<dbReference type="EMBL" id="OC857027">
    <property type="protein sequence ID" value="CAD7624625.1"/>
    <property type="molecule type" value="Genomic_DNA"/>
</dbReference>
<dbReference type="OrthoDB" id="6533711at2759"/>
<feature type="compositionally biased region" description="Polar residues" evidence="1">
    <location>
        <begin position="134"/>
        <end position="147"/>
    </location>
</feature>